<evidence type="ECO:0000313" key="2">
    <source>
        <dbReference type="EMBL" id="SDU01876.1"/>
    </source>
</evidence>
<dbReference type="Pfam" id="PF01564">
    <property type="entry name" value="Spermine_synth"/>
    <property type="match status" value="1"/>
</dbReference>
<dbReference type="STRING" id="364197.SAMN05216296_1290"/>
<dbReference type="InterPro" id="IPR029063">
    <property type="entry name" value="SAM-dependent_MTases_sf"/>
</dbReference>
<evidence type="ECO:0000256" key="1">
    <source>
        <dbReference type="ARBA" id="ARBA00023115"/>
    </source>
</evidence>
<organism evidence="2 3">
    <name type="scientific">Pseudomonas pohangensis</name>
    <dbReference type="NCBI Taxonomy" id="364197"/>
    <lineage>
        <taxon>Bacteria</taxon>
        <taxon>Pseudomonadati</taxon>
        <taxon>Pseudomonadota</taxon>
        <taxon>Gammaproteobacteria</taxon>
        <taxon>Pseudomonadales</taxon>
        <taxon>Pseudomonadaceae</taxon>
        <taxon>Pseudomonas</taxon>
    </lineage>
</organism>
<dbReference type="PANTHER" id="PTHR43317">
    <property type="entry name" value="THERMOSPERMINE SYNTHASE ACAULIS5"/>
    <property type="match status" value="1"/>
</dbReference>
<reference evidence="3" key="1">
    <citation type="submission" date="2016-10" db="EMBL/GenBank/DDBJ databases">
        <authorList>
            <person name="Varghese N."/>
            <person name="Submissions S."/>
        </authorList>
    </citation>
    <scope>NUCLEOTIDE SEQUENCE [LARGE SCALE GENOMIC DNA]</scope>
    <source>
        <strain evidence="3">DSM 17875</strain>
    </source>
</reference>
<evidence type="ECO:0000313" key="3">
    <source>
        <dbReference type="Proteomes" id="UP000243232"/>
    </source>
</evidence>
<dbReference type="OrthoDB" id="9069616at2"/>
<dbReference type="SUPFAM" id="SSF53335">
    <property type="entry name" value="S-adenosyl-L-methionine-dependent methyltransferases"/>
    <property type="match status" value="1"/>
</dbReference>
<dbReference type="CDD" id="cd02440">
    <property type="entry name" value="AdoMet_MTases"/>
    <property type="match status" value="1"/>
</dbReference>
<dbReference type="PANTHER" id="PTHR43317:SF1">
    <property type="entry name" value="THERMOSPERMINE SYNTHASE ACAULIS5"/>
    <property type="match status" value="1"/>
</dbReference>
<keyword evidence="3" id="KW-1185">Reference proteome</keyword>
<dbReference type="EMBL" id="LT629785">
    <property type="protein sequence ID" value="SDU01876.1"/>
    <property type="molecule type" value="Genomic_DNA"/>
</dbReference>
<name>A0A1H2F399_9PSED</name>
<dbReference type="GO" id="GO:0006596">
    <property type="term" value="P:polyamine biosynthetic process"/>
    <property type="evidence" value="ECO:0007669"/>
    <property type="project" value="UniProtKB-KW"/>
</dbReference>
<dbReference type="Gene3D" id="3.40.50.150">
    <property type="entry name" value="Vaccinia Virus protein VP39"/>
    <property type="match status" value="1"/>
</dbReference>
<dbReference type="RefSeq" id="WP_157718807.1">
    <property type="nucleotide sequence ID" value="NZ_LT629785.1"/>
</dbReference>
<dbReference type="Proteomes" id="UP000243232">
    <property type="component" value="Chromosome I"/>
</dbReference>
<gene>
    <name evidence="2" type="ORF">SAMN05216296_1290</name>
</gene>
<keyword evidence="1" id="KW-0620">Polyamine biosynthesis</keyword>
<proteinExistence type="predicted"/>
<protein>
    <submittedName>
        <fullName evidence="2">Spermidine synthase</fullName>
    </submittedName>
</protein>
<accession>A0A1H2F399</accession>
<dbReference type="AlphaFoldDB" id="A0A1H2F399"/>
<sequence length="275" mass="30768">MPRRSGSLHGYDAHLAVRQLEKRVSKEFNQEVLLAEVHDAFGRIRVVEIGDYRFLEFGEQVEQSCVFTRDPAWLEYDYTRAMLLGALLHEAPETALFLGLGAGNLTQCCLQFLPLEDVEVIELRPEVPRLAMEFLGLGDDPRLTLRIGDALELLASAETADLIFLDLYTDTGPGAGHLAWRFLQDCQQKLNPGGWLVINQWGTDNDKPLGAALFRGLFHRHYWEVPVKEGNVVLLIPASLEQTLDVAAVQQRIERLAPALGYSLLPLLDALRPAS</sequence>